<dbReference type="GO" id="GO:0031848">
    <property type="term" value="P:protection from non-homologous end joining at telomere"/>
    <property type="evidence" value="ECO:0007669"/>
    <property type="project" value="TreeGrafter"/>
</dbReference>
<dbReference type="InterPro" id="IPR009057">
    <property type="entry name" value="Homeodomain-like_sf"/>
</dbReference>
<dbReference type="PANTHER" id="PTHR16466:SF6">
    <property type="entry name" value="TELOMERIC REPEAT-BINDING FACTOR 2-INTERACTING PROTEIN 1"/>
    <property type="match status" value="1"/>
</dbReference>
<dbReference type="OrthoDB" id="435460at2759"/>
<dbReference type="InterPro" id="IPR039595">
    <property type="entry name" value="TE2IP/Rap1"/>
</dbReference>
<dbReference type="GO" id="GO:0070187">
    <property type="term" value="C:shelterin complex"/>
    <property type="evidence" value="ECO:0007669"/>
    <property type="project" value="TreeGrafter"/>
</dbReference>
<evidence type="ECO:0000256" key="5">
    <source>
        <dbReference type="ARBA" id="ARBA00023159"/>
    </source>
</evidence>
<keyword evidence="7 8" id="KW-0539">Nucleus</keyword>
<evidence type="ECO:0000256" key="2">
    <source>
        <dbReference type="ARBA" id="ARBA00022454"/>
    </source>
</evidence>
<evidence type="ECO:0000259" key="10">
    <source>
        <dbReference type="Pfam" id="PF08914"/>
    </source>
</evidence>
<evidence type="ECO:0000256" key="7">
    <source>
        <dbReference type="ARBA" id="ARBA00023242"/>
    </source>
</evidence>
<keyword evidence="3 8" id="KW-0779">Telomere</keyword>
<dbReference type="CDD" id="cd11655">
    <property type="entry name" value="rap1_myb-like"/>
    <property type="match status" value="1"/>
</dbReference>
<keyword evidence="4" id="KW-0805">Transcription regulation</keyword>
<keyword evidence="2 8" id="KW-0158">Chromosome</keyword>
<dbReference type="GeneID" id="83176851"/>
<evidence type="ECO:0000256" key="1">
    <source>
        <dbReference type="ARBA" id="ARBA00010467"/>
    </source>
</evidence>
<reference evidence="12" key="2">
    <citation type="journal article" date="2023" name="IMA Fungus">
        <title>Comparative genomic study of the Penicillium genus elucidates a diverse pangenome and 15 lateral gene transfer events.</title>
        <authorList>
            <person name="Petersen C."/>
            <person name="Sorensen T."/>
            <person name="Nielsen M.R."/>
            <person name="Sondergaard T.E."/>
            <person name="Sorensen J.L."/>
            <person name="Fitzpatrick D.A."/>
            <person name="Frisvad J.C."/>
            <person name="Nielsen K.L."/>
        </authorList>
    </citation>
    <scope>NUCLEOTIDE SEQUENCE</scope>
    <source>
        <strain evidence="12">IBT 15544</strain>
    </source>
</reference>
<dbReference type="EMBL" id="JAPQKR010000005">
    <property type="protein sequence ID" value="KAJ5216081.1"/>
    <property type="molecule type" value="Genomic_DNA"/>
</dbReference>
<protein>
    <recommendedName>
        <fullName evidence="8">DNA-binding protein RAP1</fullName>
    </recommendedName>
</protein>
<dbReference type="RefSeq" id="XP_058311894.1">
    <property type="nucleotide sequence ID" value="XM_058449550.1"/>
</dbReference>
<proteinExistence type="inferred from homology"/>
<comment type="caution">
    <text evidence="12">The sequence shown here is derived from an EMBL/GenBank/DDBJ whole genome shotgun (WGS) entry which is preliminary data.</text>
</comment>
<evidence type="ECO:0000256" key="4">
    <source>
        <dbReference type="ARBA" id="ARBA00023015"/>
    </source>
</evidence>
<evidence type="ECO:0000256" key="9">
    <source>
        <dbReference type="SAM" id="MobiDB-lite"/>
    </source>
</evidence>
<dbReference type="GO" id="GO:0042162">
    <property type="term" value="F:telomeric DNA binding"/>
    <property type="evidence" value="ECO:0007669"/>
    <property type="project" value="TreeGrafter"/>
</dbReference>
<comment type="subcellular location">
    <subcellularLocation>
        <location evidence="8">Nucleus</location>
    </subcellularLocation>
    <subcellularLocation>
        <location evidence="8">Chromosome</location>
        <location evidence="8">Telomere</location>
    </subcellularLocation>
</comment>
<sequence>MASTEVENKTTHLFTHVTENERRPMRFWLSQNVPGRENYKKDIMKYGGELVYVEKHADVMLVDHLKKNLPPGCFSYKYVDHSIANGCLPEGQDLEKYRAGPSAPRPMGASHIPRKATRTEFSLQDDQTVYDWLQPLELEGAPVSGNKIYQDLAEKFPGHSWQAWRGRYLRRLRGNPRPGGELPRPDLLHGATPEPERNHLQQLPLTSAKSRPSTTLSSLSLADPSIKRKRQSSPQPPIEGAAASPSKRMKPEISKTSTIVVQRSPGNHPQSPSRTPNPETPSQVIPPTQHPHTTIHSTQSSPHTQPMHGLVLESSEESQDQPDPLFLELPFLPPSPEPDDREESDEEDLPDVDGWIARQLARGITDEATIIDVLRSATMDQDLADKVLENWDPSTSIPDNVRGIWTAEDDKCLEATDGRDVERVITKHGEDFTNTRWEYLRMARERGLL</sequence>
<evidence type="ECO:0000259" key="11">
    <source>
        <dbReference type="Pfam" id="PF11626"/>
    </source>
</evidence>
<keyword evidence="6" id="KW-0804">Transcription</keyword>
<evidence type="ECO:0000256" key="6">
    <source>
        <dbReference type="ARBA" id="ARBA00023163"/>
    </source>
</evidence>
<dbReference type="InterPro" id="IPR015010">
    <property type="entry name" value="TERF2IP_Myb"/>
</dbReference>
<dbReference type="Gene3D" id="1.10.10.60">
    <property type="entry name" value="Homeodomain-like"/>
    <property type="match status" value="1"/>
</dbReference>
<dbReference type="Pfam" id="PF08914">
    <property type="entry name" value="Myb_Rap1"/>
    <property type="match status" value="1"/>
</dbReference>
<feature type="domain" description="TRF2-interacting telomeric protein/Rap1 C-terminal" evidence="11">
    <location>
        <begin position="366"/>
        <end position="441"/>
    </location>
</feature>
<reference evidence="12" key="1">
    <citation type="submission" date="2022-12" db="EMBL/GenBank/DDBJ databases">
        <authorList>
            <person name="Petersen C."/>
        </authorList>
    </citation>
    <scope>NUCLEOTIDE SEQUENCE</scope>
    <source>
        <strain evidence="12">IBT 15544</strain>
    </source>
</reference>
<dbReference type="Proteomes" id="UP001150904">
    <property type="component" value="Unassembled WGS sequence"/>
</dbReference>
<evidence type="ECO:0000256" key="3">
    <source>
        <dbReference type="ARBA" id="ARBA00022895"/>
    </source>
</evidence>
<dbReference type="Pfam" id="PF11626">
    <property type="entry name" value="Rap1_C"/>
    <property type="match status" value="1"/>
</dbReference>
<feature type="compositionally biased region" description="Polar residues" evidence="9">
    <location>
        <begin position="254"/>
        <end position="304"/>
    </location>
</feature>
<keyword evidence="13" id="KW-1185">Reference proteome</keyword>
<dbReference type="CDD" id="cd11653">
    <property type="entry name" value="rap1_RCT"/>
    <property type="match status" value="1"/>
</dbReference>
<organism evidence="12 13">
    <name type="scientific">Penicillium cinerascens</name>
    <dbReference type="NCBI Taxonomy" id="70096"/>
    <lineage>
        <taxon>Eukaryota</taxon>
        <taxon>Fungi</taxon>
        <taxon>Dikarya</taxon>
        <taxon>Ascomycota</taxon>
        <taxon>Pezizomycotina</taxon>
        <taxon>Eurotiomycetes</taxon>
        <taxon>Eurotiomycetidae</taxon>
        <taxon>Eurotiales</taxon>
        <taxon>Aspergillaceae</taxon>
        <taxon>Penicillium</taxon>
    </lineage>
</organism>
<feature type="region of interest" description="Disordered" evidence="9">
    <location>
        <begin position="174"/>
        <end position="351"/>
    </location>
</feature>
<accession>A0A9W9TB65</accession>
<evidence type="ECO:0000313" key="12">
    <source>
        <dbReference type="EMBL" id="KAJ5216081.1"/>
    </source>
</evidence>
<feature type="compositionally biased region" description="Polar residues" evidence="9">
    <location>
        <begin position="200"/>
        <end position="212"/>
    </location>
</feature>
<dbReference type="InterPro" id="IPR021661">
    <property type="entry name" value="Rap1_C"/>
</dbReference>
<name>A0A9W9TB65_9EURO</name>
<comment type="similarity">
    <text evidence="1 8">Belongs to the RAP1 family.</text>
</comment>
<evidence type="ECO:0000313" key="13">
    <source>
        <dbReference type="Proteomes" id="UP001150904"/>
    </source>
</evidence>
<feature type="compositionally biased region" description="Low complexity" evidence="9">
    <location>
        <begin position="321"/>
        <end position="330"/>
    </location>
</feature>
<dbReference type="AlphaFoldDB" id="A0A9W9TB65"/>
<dbReference type="PANTHER" id="PTHR16466">
    <property type="entry name" value="TELOMERE REPEAT-BINDING FACTOR 2-INTERACTING PROTEIN 1"/>
    <property type="match status" value="1"/>
</dbReference>
<dbReference type="InterPro" id="IPR038104">
    <property type="entry name" value="Rap1_C_sf"/>
</dbReference>
<keyword evidence="5" id="KW-0010">Activator</keyword>
<comment type="subunit">
    <text evidence="8">Homodimer.</text>
</comment>
<dbReference type="Gene3D" id="1.10.10.2170">
    <property type="match status" value="1"/>
</dbReference>
<feature type="compositionally biased region" description="Acidic residues" evidence="9">
    <location>
        <begin position="337"/>
        <end position="351"/>
    </location>
</feature>
<dbReference type="SUPFAM" id="SSF46689">
    <property type="entry name" value="Homeodomain-like"/>
    <property type="match status" value="1"/>
</dbReference>
<gene>
    <name evidence="12" type="ORF">N7498_002488</name>
</gene>
<dbReference type="GO" id="GO:0010833">
    <property type="term" value="P:telomere maintenance via telomere lengthening"/>
    <property type="evidence" value="ECO:0007669"/>
    <property type="project" value="UniProtKB-UniRule"/>
</dbReference>
<comment type="function">
    <text evidence="8">Involved in the regulation of telomere length, clustering and has a specific role in telomere position effect (TPE).</text>
</comment>
<evidence type="ECO:0000256" key="8">
    <source>
        <dbReference type="RuleBase" id="RU367107"/>
    </source>
</evidence>
<feature type="domain" description="TERF2-interacting telomeric protein 1 Myb" evidence="10">
    <location>
        <begin position="121"/>
        <end position="179"/>
    </location>
</feature>